<evidence type="ECO:0000313" key="1">
    <source>
        <dbReference type="EMBL" id="RZN64110.1"/>
    </source>
</evidence>
<proteinExistence type="predicted"/>
<dbReference type="Proteomes" id="UP000317158">
    <property type="component" value="Unassembled WGS sequence"/>
</dbReference>
<accession>A0A520KR78</accession>
<evidence type="ECO:0000313" key="2">
    <source>
        <dbReference type="Proteomes" id="UP000317158"/>
    </source>
</evidence>
<dbReference type="AlphaFoldDB" id="A0A520KR78"/>
<dbReference type="EMBL" id="RXIF01000010">
    <property type="protein sequence ID" value="RZN64110.1"/>
    <property type="molecule type" value="Genomic_DNA"/>
</dbReference>
<sequence length="59" mass="7017">MSDKRIITLEKEKETKNTIRYKEIETEGSPLIMKTAYIQKETFKQGKIPEKISITIEWE</sequence>
<comment type="caution">
    <text evidence="1">The sequence shown here is derived from an EMBL/GenBank/DDBJ whole genome shotgun (WGS) entry which is preliminary data.</text>
</comment>
<name>A0A520KR78_METT2</name>
<protein>
    <submittedName>
        <fullName evidence="1">Uncharacterized protein</fullName>
    </submittedName>
</protein>
<reference evidence="1 2" key="1">
    <citation type="journal article" date="2019" name="Nat. Microbiol.">
        <title>Wide diversity of methane and short-chain alkane metabolisms in uncultured archaea.</title>
        <authorList>
            <person name="Borrel G."/>
            <person name="Adam P.S."/>
            <person name="McKay L.J."/>
            <person name="Chen L.X."/>
            <person name="Sierra-Garcia I.N."/>
            <person name="Sieber C.M."/>
            <person name="Letourneur Q."/>
            <person name="Ghozlane A."/>
            <person name="Andersen G.L."/>
            <person name="Li W.J."/>
            <person name="Hallam S.J."/>
            <person name="Muyzer G."/>
            <person name="de Oliveira V.M."/>
            <person name="Inskeep W.P."/>
            <person name="Banfield J.F."/>
            <person name="Gribaldo S."/>
        </authorList>
    </citation>
    <scope>NUCLEOTIDE SEQUENCE [LARGE SCALE GENOMIC DNA]</scope>
    <source>
        <strain evidence="1">NM1a</strain>
    </source>
</reference>
<gene>
    <name evidence="1" type="ORF">EF806_05700</name>
</gene>
<organism evidence="1 2">
    <name type="scientific">Methanoliparum thermophilum</name>
    <dbReference type="NCBI Taxonomy" id="2491083"/>
    <lineage>
        <taxon>Archaea</taxon>
        <taxon>Methanobacteriati</taxon>
        <taxon>Methanobacteriota</taxon>
        <taxon>Candidatus Methanoliparia</taxon>
        <taxon>Candidatus Methanoliparales</taxon>
        <taxon>Candidatus Methanoliparaceae</taxon>
        <taxon>Candidatus Methanoliparum</taxon>
    </lineage>
</organism>